<dbReference type="AlphaFoldDB" id="A0A090W8N2"/>
<comment type="caution">
    <text evidence="8">The sequence shown here is derived from an EMBL/GenBank/DDBJ whole genome shotgun (WGS) entry which is preliminary data.</text>
</comment>
<keyword evidence="2" id="KW-0902">Two-component regulatory system</keyword>
<dbReference type="Gene3D" id="3.40.50.2300">
    <property type="match status" value="1"/>
</dbReference>
<name>A0A090W8N2_9FLAO</name>
<dbReference type="GO" id="GO:0000160">
    <property type="term" value="P:phosphorelay signal transduction system"/>
    <property type="evidence" value="ECO:0007669"/>
    <property type="project" value="UniProtKB-KW"/>
</dbReference>
<dbReference type="FunFam" id="3.40.50.2300:FF:000001">
    <property type="entry name" value="DNA-binding response regulator PhoB"/>
    <property type="match status" value="1"/>
</dbReference>
<evidence type="ECO:0000313" key="8">
    <source>
        <dbReference type="EMBL" id="GAL72508.1"/>
    </source>
</evidence>
<evidence type="ECO:0000259" key="7">
    <source>
        <dbReference type="PROSITE" id="PS50110"/>
    </source>
</evidence>
<reference evidence="8 9" key="1">
    <citation type="journal article" date="2014" name="Genome Announc.">
        <title>Draft Genome Sequence of Marine Flavobacterium Jejuia pallidilutea Strain 11shimoA1 and Pigmentation Mutants.</title>
        <authorList>
            <person name="Takatani N."/>
            <person name="Nakanishi M."/>
            <person name="Meirelles P."/>
            <person name="Mino S."/>
            <person name="Suda W."/>
            <person name="Oshima K."/>
            <person name="Hattori M."/>
            <person name="Ohkuma M."/>
            <person name="Hosokawa M."/>
            <person name="Miyashita K."/>
            <person name="Thompson F.L."/>
            <person name="Niwa A."/>
            <person name="Sawabe T."/>
            <person name="Sawabe T."/>
        </authorList>
    </citation>
    <scope>NUCLEOTIDE SEQUENCE [LARGE SCALE GENOMIC DNA]</scope>
    <source>
        <strain evidence="9">JCM19302</strain>
    </source>
</reference>
<evidence type="ECO:0000256" key="6">
    <source>
        <dbReference type="PROSITE-ProRule" id="PRU00169"/>
    </source>
</evidence>
<evidence type="ECO:0000256" key="1">
    <source>
        <dbReference type="ARBA" id="ARBA00022553"/>
    </source>
</evidence>
<evidence type="ECO:0000256" key="5">
    <source>
        <dbReference type="ARBA" id="ARBA00023163"/>
    </source>
</evidence>
<dbReference type="InterPro" id="IPR001789">
    <property type="entry name" value="Sig_transdc_resp-reg_receiver"/>
</dbReference>
<accession>A0A090W8N2</accession>
<evidence type="ECO:0000256" key="4">
    <source>
        <dbReference type="ARBA" id="ARBA00023125"/>
    </source>
</evidence>
<evidence type="ECO:0000313" key="9">
    <source>
        <dbReference type="Proteomes" id="UP000029646"/>
    </source>
</evidence>
<dbReference type="EMBL" id="BBNS01000025">
    <property type="protein sequence ID" value="GAL72508.1"/>
    <property type="molecule type" value="Genomic_DNA"/>
</dbReference>
<dbReference type="PANTHER" id="PTHR44591:SF3">
    <property type="entry name" value="RESPONSE REGULATORY DOMAIN-CONTAINING PROTEIN"/>
    <property type="match status" value="1"/>
</dbReference>
<sequence length="139" mass="15771">MAQRLFLQYLLSKLEAGKMEKKILIVDDEPNIVMSLEYTFKKQNFEVFIARDGGEALEILKHQTPSVVLLDIMMPNVDGYQTLKHIKNTNSLKNTKVVFLTAKNKASDIEKGLKLGADKYLTKPFSVKKIVSEILELIA</sequence>
<proteinExistence type="predicted"/>
<dbReference type="InterPro" id="IPR011006">
    <property type="entry name" value="CheY-like_superfamily"/>
</dbReference>
<keyword evidence="5" id="KW-0804">Transcription</keyword>
<keyword evidence="1 6" id="KW-0597">Phosphoprotein</keyword>
<dbReference type="InterPro" id="IPR050595">
    <property type="entry name" value="Bact_response_regulator"/>
</dbReference>
<keyword evidence="3" id="KW-0805">Transcription regulation</keyword>
<feature type="modified residue" description="4-aspartylphosphate" evidence="6">
    <location>
        <position position="71"/>
    </location>
</feature>
<evidence type="ECO:0000256" key="3">
    <source>
        <dbReference type="ARBA" id="ARBA00023015"/>
    </source>
</evidence>
<dbReference type="PROSITE" id="PS50110">
    <property type="entry name" value="RESPONSE_REGULATORY"/>
    <property type="match status" value="1"/>
</dbReference>
<dbReference type="Pfam" id="PF00072">
    <property type="entry name" value="Response_reg"/>
    <property type="match status" value="1"/>
</dbReference>
<dbReference type="Proteomes" id="UP000029646">
    <property type="component" value="Unassembled WGS sequence"/>
</dbReference>
<feature type="domain" description="Response regulatory" evidence="7">
    <location>
        <begin position="22"/>
        <end position="138"/>
    </location>
</feature>
<dbReference type="GO" id="GO:0003677">
    <property type="term" value="F:DNA binding"/>
    <property type="evidence" value="ECO:0007669"/>
    <property type="project" value="UniProtKB-KW"/>
</dbReference>
<protein>
    <submittedName>
        <fullName evidence="8">Response regulator receiver domain protein</fullName>
    </submittedName>
</protein>
<dbReference type="CDD" id="cd17574">
    <property type="entry name" value="REC_OmpR"/>
    <property type="match status" value="1"/>
</dbReference>
<gene>
    <name evidence="8" type="ORF">JCM19302_1630</name>
</gene>
<dbReference type="SUPFAM" id="SSF52172">
    <property type="entry name" value="CheY-like"/>
    <property type="match status" value="1"/>
</dbReference>
<dbReference type="SMART" id="SM00448">
    <property type="entry name" value="REC"/>
    <property type="match status" value="1"/>
</dbReference>
<evidence type="ECO:0000256" key="2">
    <source>
        <dbReference type="ARBA" id="ARBA00023012"/>
    </source>
</evidence>
<dbReference type="PANTHER" id="PTHR44591">
    <property type="entry name" value="STRESS RESPONSE REGULATOR PROTEIN 1"/>
    <property type="match status" value="1"/>
</dbReference>
<keyword evidence="4" id="KW-0238">DNA-binding</keyword>
<organism evidence="8 9">
    <name type="scientific">Jejuia pallidilutea</name>
    <dbReference type="NCBI Taxonomy" id="504487"/>
    <lineage>
        <taxon>Bacteria</taxon>
        <taxon>Pseudomonadati</taxon>
        <taxon>Bacteroidota</taxon>
        <taxon>Flavobacteriia</taxon>
        <taxon>Flavobacteriales</taxon>
        <taxon>Flavobacteriaceae</taxon>
        <taxon>Jejuia</taxon>
    </lineage>
</organism>